<accession>A0A9J6D0I1</accession>
<dbReference type="EMBL" id="JABSTU010003862">
    <property type="protein sequence ID" value="KAH7964543.1"/>
    <property type="molecule type" value="Genomic_DNA"/>
</dbReference>
<keyword evidence="4" id="KW-1185">Reference proteome</keyword>
<gene>
    <name evidence="3" type="ORF">HPB51_027215</name>
</gene>
<evidence type="ECO:0000313" key="3">
    <source>
        <dbReference type="EMBL" id="KAH7964543.1"/>
    </source>
</evidence>
<dbReference type="InterPro" id="IPR001878">
    <property type="entry name" value="Znf_CCHC"/>
</dbReference>
<dbReference type="GO" id="GO:0003676">
    <property type="term" value="F:nucleic acid binding"/>
    <property type="evidence" value="ECO:0007669"/>
    <property type="project" value="InterPro"/>
</dbReference>
<evidence type="ECO:0000259" key="2">
    <source>
        <dbReference type="PROSITE" id="PS50158"/>
    </source>
</evidence>
<sequence>MSHIWLVKMRSKADRDALLKTGGLQVKVGLCAIIDPIQQDVTVKIHWVDFAASNESIGQALSDIGEVVEFSNNWTVAGLEHATSTTRVVRLKLKESVVLEDLSLLSKFGGSTVLLVAPGRAPLCLRCHMQGHIRRDCPTLRSGV</sequence>
<protein>
    <recommendedName>
        <fullName evidence="2">CCHC-type domain-containing protein</fullName>
    </recommendedName>
</protein>
<dbReference type="GO" id="GO:0008270">
    <property type="term" value="F:zinc ion binding"/>
    <property type="evidence" value="ECO:0007669"/>
    <property type="project" value="UniProtKB-KW"/>
</dbReference>
<dbReference type="AlphaFoldDB" id="A0A9J6D0I1"/>
<name>A0A9J6D0I1_RHIMP</name>
<comment type="caution">
    <text evidence="3">The sequence shown here is derived from an EMBL/GenBank/DDBJ whole genome shotgun (WGS) entry which is preliminary data.</text>
</comment>
<dbReference type="PROSITE" id="PS50158">
    <property type="entry name" value="ZF_CCHC"/>
    <property type="match status" value="1"/>
</dbReference>
<dbReference type="InterPro" id="IPR036875">
    <property type="entry name" value="Znf_CCHC_sf"/>
</dbReference>
<keyword evidence="1" id="KW-0862">Zinc</keyword>
<organism evidence="3 4">
    <name type="scientific">Rhipicephalus microplus</name>
    <name type="common">Cattle tick</name>
    <name type="synonym">Boophilus microplus</name>
    <dbReference type="NCBI Taxonomy" id="6941"/>
    <lineage>
        <taxon>Eukaryota</taxon>
        <taxon>Metazoa</taxon>
        <taxon>Ecdysozoa</taxon>
        <taxon>Arthropoda</taxon>
        <taxon>Chelicerata</taxon>
        <taxon>Arachnida</taxon>
        <taxon>Acari</taxon>
        <taxon>Parasitiformes</taxon>
        <taxon>Ixodida</taxon>
        <taxon>Ixodoidea</taxon>
        <taxon>Ixodidae</taxon>
        <taxon>Rhipicephalinae</taxon>
        <taxon>Rhipicephalus</taxon>
        <taxon>Boophilus</taxon>
    </lineage>
</organism>
<proteinExistence type="predicted"/>
<dbReference type="SUPFAM" id="SSF57756">
    <property type="entry name" value="Retrovirus zinc finger-like domains"/>
    <property type="match status" value="1"/>
</dbReference>
<feature type="domain" description="CCHC-type" evidence="2">
    <location>
        <begin position="124"/>
        <end position="138"/>
    </location>
</feature>
<reference evidence="3" key="2">
    <citation type="submission" date="2021-09" db="EMBL/GenBank/DDBJ databases">
        <authorList>
            <person name="Jia N."/>
            <person name="Wang J."/>
            <person name="Shi W."/>
            <person name="Du L."/>
            <person name="Sun Y."/>
            <person name="Zhan W."/>
            <person name="Jiang J."/>
            <person name="Wang Q."/>
            <person name="Zhang B."/>
            <person name="Ji P."/>
            <person name="Sakyi L.B."/>
            <person name="Cui X."/>
            <person name="Yuan T."/>
            <person name="Jiang B."/>
            <person name="Yang W."/>
            <person name="Lam T.T.-Y."/>
            <person name="Chang Q."/>
            <person name="Ding S."/>
            <person name="Wang X."/>
            <person name="Zhu J."/>
            <person name="Ruan X."/>
            <person name="Zhao L."/>
            <person name="Wei J."/>
            <person name="Que T."/>
            <person name="Du C."/>
            <person name="Cheng J."/>
            <person name="Dai P."/>
            <person name="Han X."/>
            <person name="Huang E."/>
            <person name="Gao Y."/>
            <person name="Liu J."/>
            <person name="Shao H."/>
            <person name="Ye R."/>
            <person name="Li L."/>
            <person name="Wei W."/>
            <person name="Wang X."/>
            <person name="Wang C."/>
            <person name="Huo Q."/>
            <person name="Li W."/>
            <person name="Guo W."/>
            <person name="Chen H."/>
            <person name="Chen S."/>
            <person name="Zhou L."/>
            <person name="Zhou L."/>
            <person name="Ni X."/>
            <person name="Tian J."/>
            <person name="Zhou Y."/>
            <person name="Sheng Y."/>
            <person name="Liu T."/>
            <person name="Pan Y."/>
            <person name="Xia L."/>
            <person name="Li J."/>
            <person name="Zhao F."/>
            <person name="Cao W."/>
        </authorList>
    </citation>
    <scope>NUCLEOTIDE SEQUENCE</scope>
    <source>
        <strain evidence="3">Rmic-2018</strain>
        <tissue evidence="3">Larvae</tissue>
    </source>
</reference>
<keyword evidence="1" id="KW-0479">Metal-binding</keyword>
<dbReference type="Proteomes" id="UP000821866">
    <property type="component" value="Unassembled WGS sequence"/>
</dbReference>
<evidence type="ECO:0000256" key="1">
    <source>
        <dbReference type="PROSITE-ProRule" id="PRU00047"/>
    </source>
</evidence>
<keyword evidence="1" id="KW-0863">Zinc-finger</keyword>
<evidence type="ECO:0000313" key="4">
    <source>
        <dbReference type="Proteomes" id="UP000821866"/>
    </source>
</evidence>
<reference evidence="3" key="1">
    <citation type="journal article" date="2020" name="Cell">
        <title>Large-Scale Comparative Analyses of Tick Genomes Elucidate Their Genetic Diversity and Vector Capacities.</title>
        <authorList>
            <consortium name="Tick Genome and Microbiome Consortium (TIGMIC)"/>
            <person name="Jia N."/>
            <person name="Wang J."/>
            <person name="Shi W."/>
            <person name="Du L."/>
            <person name="Sun Y."/>
            <person name="Zhan W."/>
            <person name="Jiang J.F."/>
            <person name="Wang Q."/>
            <person name="Zhang B."/>
            <person name="Ji P."/>
            <person name="Bell-Sakyi L."/>
            <person name="Cui X.M."/>
            <person name="Yuan T.T."/>
            <person name="Jiang B.G."/>
            <person name="Yang W.F."/>
            <person name="Lam T.T."/>
            <person name="Chang Q.C."/>
            <person name="Ding S.J."/>
            <person name="Wang X.J."/>
            <person name="Zhu J.G."/>
            <person name="Ruan X.D."/>
            <person name="Zhao L."/>
            <person name="Wei J.T."/>
            <person name="Ye R.Z."/>
            <person name="Que T.C."/>
            <person name="Du C.H."/>
            <person name="Zhou Y.H."/>
            <person name="Cheng J.X."/>
            <person name="Dai P.F."/>
            <person name="Guo W.B."/>
            <person name="Han X.H."/>
            <person name="Huang E.J."/>
            <person name="Li L.F."/>
            <person name="Wei W."/>
            <person name="Gao Y.C."/>
            <person name="Liu J.Z."/>
            <person name="Shao H.Z."/>
            <person name="Wang X."/>
            <person name="Wang C.C."/>
            <person name="Yang T.C."/>
            <person name="Huo Q.B."/>
            <person name="Li W."/>
            <person name="Chen H.Y."/>
            <person name="Chen S.E."/>
            <person name="Zhou L.G."/>
            <person name="Ni X.B."/>
            <person name="Tian J.H."/>
            <person name="Sheng Y."/>
            <person name="Liu T."/>
            <person name="Pan Y.S."/>
            <person name="Xia L.Y."/>
            <person name="Li J."/>
            <person name="Zhao F."/>
            <person name="Cao W.C."/>
        </authorList>
    </citation>
    <scope>NUCLEOTIDE SEQUENCE</scope>
    <source>
        <strain evidence="3">Rmic-2018</strain>
    </source>
</reference>